<dbReference type="Gene3D" id="3.30.450.20">
    <property type="entry name" value="PAS domain"/>
    <property type="match status" value="2"/>
</dbReference>
<dbReference type="InterPro" id="IPR036388">
    <property type="entry name" value="WH-like_DNA-bd_sf"/>
</dbReference>
<dbReference type="InterPro" id="IPR011006">
    <property type="entry name" value="CheY-like_superfamily"/>
</dbReference>
<dbReference type="SMART" id="SM00331">
    <property type="entry name" value="PP2C_SIG"/>
    <property type="match status" value="1"/>
</dbReference>
<dbReference type="GO" id="GO:0016301">
    <property type="term" value="F:kinase activity"/>
    <property type="evidence" value="ECO:0007669"/>
    <property type="project" value="UniProtKB-KW"/>
</dbReference>
<dbReference type="Gene3D" id="3.60.40.10">
    <property type="entry name" value="PPM-type phosphatase domain"/>
    <property type="match status" value="1"/>
</dbReference>
<dbReference type="Pfam" id="PF03861">
    <property type="entry name" value="ANTAR"/>
    <property type="match status" value="1"/>
</dbReference>
<evidence type="ECO:0000259" key="7">
    <source>
        <dbReference type="PROSITE" id="PS50921"/>
    </source>
</evidence>
<dbReference type="CDD" id="cd00130">
    <property type="entry name" value="PAS"/>
    <property type="match status" value="1"/>
</dbReference>
<keyword evidence="3" id="KW-0378">Hydrolase</keyword>
<dbReference type="SUPFAM" id="SSF55785">
    <property type="entry name" value="PYP-like sensor domain (PAS domain)"/>
    <property type="match status" value="2"/>
</dbReference>
<evidence type="ECO:0000256" key="2">
    <source>
        <dbReference type="ARBA" id="ARBA00022777"/>
    </source>
</evidence>
<dbReference type="SUPFAM" id="SSF55781">
    <property type="entry name" value="GAF domain-like"/>
    <property type="match status" value="1"/>
</dbReference>
<dbReference type="Proteomes" id="UP000282674">
    <property type="component" value="Unassembled WGS sequence"/>
</dbReference>
<dbReference type="InterPro" id="IPR035965">
    <property type="entry name" value="PAS-like_dom_sf"/>
</dbReference>
<dbReference type="SMART" id="SM01012">
    <property type="entry name" value="ANTAR"/>
    <property type="match status" value="1"/>
</dbReference>
<name>A0A3M2LW16_9ACTN</name>
<comment type="caution">
    <text evidence="8">The sequence shown here is derived from an EMBL/GenBank/DDBJ whole genome shotgun (WGS) entry which is preliminary data.</text>
</comment>
<feature type="compositionally biased region" description="Low complexity" evidence="6">
    <location>
        <begin position="61"/>
        <end position="77"/>
    </location>
</feature>
<dbReference type="InterPro" id="IPR029016">
    <property type="entry name" value="GAF-like_dom_sf"/>
</dbReference>
<dbReference type="GO" id="GO:0016791">
    <property type="term" value="F:phosphatase activity"/>
    <property type="evidence" value="ECO:0007669"/>
    <property type="project" value="TreeGrafter"/>
</dbReference>
<dbReference type="PANTHER" id="PTHR43156:SF2">
    <property type="entry name" value="STAGE II SPORULATION PROTEIN E"/>
    <property type="match status" value="1"/>
</dbReference>
<proteinExistence type="predicted"/>
<dbReference type="InterPro" id="IPR000014">
    <property type="entry name" value="PAS"/>
</dbReference>
<evidence type="ECO:0000313" key="8">
    <source>
        <dbReference type="EMBL" id="RMI41577.1"/>
    </source>
</evidence>
<dbReference type="EMBL" id="RFFG01000041">
    <property type="protein sequence ID" value="RMI41577.1"/>
    <property type="molecule type" value="Genomic_DNA"/>
</dbReference>
<keyword evidence="5" id="KW-0804">Transcription</keyword>
<sequence length="957" mass="101193">MRIQRPCHIPVHAGRWVSCARSRHGGPRFLLSRKPALLHSVHAPTLACHVRIPNQDRRLRGAPSRRPAPGLPAAAGLNATGDPVTSQSQSADPHGPGRPDAPPVPPSRPDDAFSGVPGHLTGHPAGPPPGPAPGAELIVVVERLRAELDAQRREQRARAVVEQAKGLLAGRLGCGVDEAHERLLRLAAESGVEPPVAAALLLGTGADTDVPADGGPDGPACGGPDRPACGDPDRPACTAFDSGTYLASPPDGDAVRDGRGAAPCGPDAAAHPDADVRPAVPLVVPEPLPAPLAAARHLSAAALAEARTGDELARRLTEEALGWLGAESALVTALEPDGALRVAGAHGLPARVVSEWARIPPHTGIGLVRAVRGGVPLWGPDPEALVLVGAAARPRGPHSCLPLAVGGRVVGAAEIGWTPGTVLDDGARRYVRSVLAACARRLAELAPESGDLAGAPWLRALLDAIQAPSALMSPVRDASGRVVDFLVDAVNAEATDLSGRRPAEIVGTRLLETYPGLAVAGLFADYVRVLEGGVPLRPGPRPYTSLNGGGRRAATTLTVRACRVGGGVLVSWQLDGESADLAAQLAQAQRLGNLGWSRWDLTTGEVRWSDQLYTIFGRSRAAGPLPPAMLDEYVVREDLPRAEHLMRTLLGRREPADVELRVRVGADVRHLRVMAEPILDPLGGPVALHTVFQDVSQRRRSDEMLAVTRQQLQRERQRIAEERHIAVELQRAILPLPRGPRTLPGLRVAVRYLPAQSQARVGGDWYEATALSDDEVFLAVGDVSGHGLAAAAAMARLRNALSGLACTGAPPDALLIWLNRLVMHRRRSLTASVIAARFHPETRTLRWARAGHPPPVLLRRGRARLLEGPDGVLLGALDDPPLELATLEMEPGDVLLFYTDGLVERRDRDLTEGFGLLREAVQQRPDAGPDELIEHVLTALGAANPNDDTCLLAVRVT</sequence>
<gene>
    <name evidence="8" type="ORF">EBO15_22515</name>
</gene>
<evidence type="ECO:0000256" key="3">
    <source>
        <dbReference type="ARBA" id="ARBA00022801"/>
    </source>
</evidence>
<feature type="domain" description="ANTAR" evidence="7">
    <location>
        <begin position="141"/>
        <end position="202"/>
    </location>
</feature>
<feature type="region of interest" description="Disordered" evidence="6">
    <location>
        <begin position="52"/>
        <end position="134"/>
    </location>
</feature>
<dbReference type="InterPro" id="IPR003018">
    <property type="entry name" value="GAF"/>
</dbReference>
<evidence type="ECO:0000256" key="6">
    <source>
        <dbReference type="SAM" id="MobiDB-lite"/>
    </source>
</evidence>
<accession>A0A3M2LW16</accession>
<dbReference type="InterPro" id="IPR005561">
    <property type="entry name" value="ANTAR"/>
</dbReference>
<dbReference type="SUPFAM" id="SSF52172">
    <property type="entry name" value="CheY-like"/>
    <property type="match status" value="1"/>
</dbReference>
<protein>
    <submittedName>
        <fullName evidence="8">ANTAR domain-containing protein</fullName>
    </submittedName>
</protein>
<dbReference type="Pfam" id="PF07228">
    <property type="entry name" value="SpoIIE"/>
    <property type="match status" value="1"/>
</dbReference>
<dbReference type="AlphaFoldDB" id="A0A3M2LW16"/>
<dbReference type="SUPFAM" id="SSF81606">
    <property type="entry name" value="PP2C-like"/>
    <property type="match status" value="1"/>
</dbReference>
<dbReference type="InterPro" id="IPR001932">
    <property type="entry name" value="PPM-type_phosphatase-like_dom"/>
</dbReference>
<keyword evidence="4" id="KW-0805">Transcription regulation</keyword>
<dbReference type="InterPro" id="IPR052016">
    <property type="entry name" value="Bact_Sigma-Reg"/>
</dbReference>
<evidence type="ECO:0000256" key="5">
    <source>
        <dbReference type="ARBA" id="ARBA00023163"/>
    </source>
</evidence>
<organism evidence="8 9">
    <name type="scientific">Actinomadura harenae</name>
    <dbReference type="NCBI Taxonomy" id="2483351"/>
    <lineage>
        <taxon>Bacteria</taxon>
        <taxon>Bacillati</taxon>
        <taxon>Actinomycetota</taxon>
        <taxon>Actinomycetes</taxon>
        <taxon>Streptosporangiales</taxon>
        <taxon>Thermomonosporaceae</taxon>
        <taxon>Actinomadura</taxon>
    </lineage>
</organism>
<dbReference type="Gene3D" id="3.30.450.40">
    <property type="match status" value="1"/>
</dbReference>
<dbReference type="Pfam" id="PF13185">
    <property type="entry name" value="GAF_2"/>
    <property type="match status" value="1"/>
</dbReference>
<dbReference type="InterPro" id="IPR036457">
    <property type="entry name" value="PPM-type-like_dom_sf"/>
</dbReference>
<evidence type="ECO:0000256" key="4">
    <source>
        <dbReference type="ARBA" id="ARBA00023015"/>
    </source>
</evidence>
<keyword evidence="9" id="KW-1185">Reference proteome</keyword>
<keyword evidence="1" id="KW-0808">Transferase</keyword>
<evidence type="ECO:0000313" key="9">
    <source>
        <dbReference type="Proteomes" id="UP000282674"/>
    </source>
</evidence>
<keyword evidence="2" id="KW-0418">Kinase</keyword>
<dbReference type="Gene3D" id="1.10.10.10">
    <property type="entry name" value="Winged helix-like DNA-binding domain superfamily/Winged helix DNA-binding domain"/>
    <property type="match status" value="1"/>
</dbReference>
<reference evidence="8 9" key="1">
    <citation type="submission" date="2018-10" db="EMBL/GenBank/DDBJ databases">
        <title>Isolation from soil.</title>
        <authorList>
            <person name="Hu J."/>
        </authorList>
    </citation>
    <scope>NUCLEOTIDE SEQUENCE [LARGE SCALE GENOMIC DNA]</scope>
    <source>
        <strain evidence="8 9">NEAU-Ht49</strain>
    </source>
</reference>
<dbReference type="PROSITE" id="PS50921">
    <property type="entry name" value="ANTAR"/>
    <property type="match status" value="1"/>
</dbReference>
<dbReference type="PANTHER" id="PTHR43156">
    <property type="entry name" value="STAGE II SPORULATION PROTEIN E-RELATED"/>
    <property type="match status" value="1"/>
</dbReference>
<evidence type="ECO:0000256" key="1">
    <source>
        <dbReference type="ARBA" id="ARBA00022679"/>
    </source>
</evidence>
<dbReference type="GO" id="GO:0003723">
    <property type="term" value="F:RNA binding"/>
    <property type="evidence" value="ECO:0007669"/>
    <property type="project" value="InterPro"/>
</dbReference>
<feature type="region of interest" description="Disordered" evidence="6">
    <location>
        <begin position="241"/>
        <end position="272"/>
    </location>
</feature>